<evidence type="ECO:0000256" key="3">
    <source>
        <dbReference type="ARBA" id="ARBA00022748"/>
    </source>
</evidence>
<dbReference type="InterPro" id="IPR017937">
    <property type="entry name" value="Thioredoxin_CS"/>
</dbReference>
<comment type="similarity">
    <text evidence="2">Belongs to the thioredoxin family. DsbE subfamily.</text>
</comment>
<evidence type="ECO:0000256" key="4">
    <source>
        <dbReference type="ARBA" id="ARBA00023157"/>
    </source>
</evidence>
<name>A0ABW2IS07_9GAMM</name>
<organism evidence="7 8">
    <name type="scientific">Marinobacter aromaticivorans</name>
    <dbReference type="NCBI Taxonomy" id="1494078"/>
    <lineage>
        <taxon>Bacteria</taxon>
        <taxon>Pseudomonadati</taxon>
        <taxon>Pseudomonadota</taxon>
        <taxon>Gammaproteobacteria</taxon>
        <taxon>Pseudomonadales</taxon>
        <taxon>Marinobacteraceae</taxon>
        <taxon>Marinobacter</taxon>
    </lineage>
</organism>
<dbReference type="Gene3D" id="3.40.30.10">
    <property type="entry name" value="Glutaredoxin"/>
    <property type="match status" value="1"/>
</dbReference>
<evidence type="ECO:0000256" key="5">
    <source>
        <dbReference type="ARBA" id="ARBA00023284"/>
    </source>
</evidence>
<keyword evidence="8" id="KW-1185">Reference proteome</keyword>
<gene>
    <name evidence="7" type="ORF">ACFQQA_04520</name>
</gene>
<protein>
    <submittedName>
        <fullName evidence="7">DsbE family thiol:disulfide interchange protein</fullName>
    </submittedName>
</protein>
<evidence type="ECO:0000313" key="8">
    <source>
        <dbReference type="Proteomes" id="UP001596506"/>
    </source>
</evidence>
<sequence length="178" mass="19952">MKRFLLFLPLLVAVAVGVFLFAGIGKDPTKLDSALIGKQVPAFSLRDLKQPESMLDESLFRGEITLLNVWGTWCPSCRDEHDDLMWLAREKKVSIIGLNYKDNRDDALVWLDRLGDPYSTVIYDPKGTLGFDLGVYGAPETFVIDASGIVRYRHVGVVNGEVWEQVLLPVINEAREKG</sequence>
<feature type="domain" description="Thioredoxin" evidence="6">
    <location>
        <begin position="34"/>
        <end position="176"/>
    </location>
</feature>
<dbReference type="PROSITE" id="PS51352">
    <property type="entry name" value="THIOREDOXIN_2"/>
    <property type="match status" value="1"/>
</dbReference>
<keyword evidence="4" id="KW-1015">Disulfide bond</keyword>
<dbReference type="InterPro" id="IPR004799">
    <property type="entry name" value="Periplasmic_diS_OxRdtase_DsbE"/>
</dbReference>
<dbReference type="Proteomes" id="UP001596506">
    <property type="component" value="Unassembled WGS sequence"/>
</dbReference>
<dbReference type="PANTHER" id="PTHR42852:SF6">
    <property type="entry name" value="THIOL:DISULFIDE INTERCHANGE PROTEIN DSBE"/>
    <property type="match status" value="1"/>
</dbReference>
<dbReference type="NCBIfam" id="TIGR00385">
    <property type="entry name" value="dsbE"/>
    <property type="match status" value="1"/>
</dbReference>
<evidence type="ECO:0000313" key="7">
    <source>
        <dbReference type="EMBL" id="MFC7293984.1"/>
    </source>
</evidence>
<dbReference type="InterPro" id="IPR050553">
    <property type="entry name" value="Thioredoxin_ResA/DsbE_sf"/>
</dbReference>
<comment type="subcellular location">
    <subcellularLocation>
        <location evidence="1">Cell inner membrane</location>
        <topology evidence="1">Single-pass membrane protein</topology>
        <orientation evidence="1">Periplasmic side</orientation>
    </subcellularLocation>
</comment>
<comment type="caution">
    <text evidence="7">The sequence shown here is derived from an EMBL/GenBank/DDBJ whole genome shotgun (WGS) entry which is preliminary data.</text>
</comment>
<dbReference type="PROSITE" id="PS00194">
    <property type="entry name" value="THIOREDOXIN_1"/>
    <property type="match status" value="1"/>
</dbReference>
<keyword evidence="5" id="KW-0676">Redox-active center</keyword>
<dbReference type="RefSeq" id="WP_100687769.1">
    <property type="nucleotide sequence ID" value="NZ_JBHTBD010000001.1"/>
</dbReference>
<dbReference type="InterPro" id="IPR013740">
    <property type="entry name" value="Redoxin"/>
</dbReference>
<dbReference type="InterPro" id="IPR036249">
    <property type="entry name" value="Thioredoxin-like_sf"/>
</dbReference>
<dbReference type="InterPro" id="IPR013766">
    <property type="entry name" value="Thioredoxin_domain"/>
</dbReference>
<dbReference type="EMBL" id="JBHTBD010000001">
    <property type="protein sequence ID" value="MFC7293984.1"/>
    <property type="molecule type" value="Genomic_DNA"/>
</dbReference>
<dbReference type="Pfam" id="PF08534">
    <property type="entry name" value="Redoxin"/>
    <property type="match status" value="1"/>
</dbReference>
<evidence type="ECO:0000259" key="6">
    <source>
        <dbReference type="PROSITE" id="PS51352"/>
    </source>
</evidence>
<evidence type="ECO:0000256" key="1">
    <source>
        <dbReference type="ARBA" id="ARBA00004383"/>
    </source>
</evidence>
<proteinExistence type="inferred from homology"/>
<dbReference type="CDD" id="cd03010">
    <property type="entry name" value="TlpA_like_DsbE"/>
    <property type="match status" value="1"/>
</dbReference>
<dbReference type="SUPFAM" id="SSF52833">
    <property type="entry name" value="Thioredoxin-like"/>
    <property type="match status" value="1"/>
</dbReference>
<evidence type="ECO:0000256" key="2">
    <source>
        <dbReference type="ARBA" id="ARBA00007758"/>
    </source>
</evidence>
<accession>A0ABW2IS07</accession>
<keyword evidence="3" id="KW-0201">Cytochrome c-type biogenesis</keyword>
<reference evidence="8" key="1">
    <citation type="journal article" date="2019" name="Int. J. Syst. Evol. Microbiol.">
        <title>The Global Catalogue of Microorganisms (GCM) 10K type strain sequencing project: providing services to taxonomists for standard genome sequencing and annotation.</title>
        <authorList>
            <consortium name="The Broad Institute Genomics Platform"/>
            <consortium name="The Broad Institute Genome Sequencing Center for Infectious Disease"/>
            <person name="Wu L."/>
            <person name="Ma J."/>
        </authorList>
    </citation>
    <scope>NUCLEOTIDE SEQUENCE [LARGE SCALE GENOMIC DNA]</scope>
    <source>
        <strain evidence="8">CCUG 60559</strain>
    </source>
</reference>
<dbReference type="PANTHER" id="PTHR42852">
    <property type="entry name" value="THIOL:DISULFIDE INTERCHANGE PROTEIN DSBE"/>
    <property type="match status" value="1"/>
</dbReference>